<proteinExistence type="inferred from homology"/>
<feature type="domain" description="Protein kinase" evidence="8">
    <location>
        <begin position="20"/>
        <end position="276"/>
    </location>
</feature>
<dbReference type="Gene3D" id="3.30.200.20">
    <property type="entry name" value="Phosphorylase Kinase, domain 1"/>
    <property type="match status" value="1"/>
</dbReference>
<evidence type="ECO:0000256" key="3">
    <source>
        <dbReference type="ARBA" id="ARBA00022741"/>
    </source>
</evidence>
<dbReference type="AlphaFoldDB" id="A0A9W7FZZ8"/>
<keyword evidence="3 6" id="KW-0547">Nucleotide-binding</keyword>
<dbReference type="OrthoDB" id="354826at2759"/>
<sequence>MGNCGSGETINKSFVDISHFKVERCIGRGGFGKVNAVSKLSTPKNHTMYAMKALEKEVVIAKNMFGEVHRELDLLKTLNNPLICNGHWAFQDNNHLYLVLDLSMGGDMRVHIDRHRKLGQHFTMDEIRYFSASLALALKYCHDNLVLHRDIKPDNVLVDAEGHVRLTDFGISARLKSADTKCTDSSGTLSYMAPEIRLPGHAHIYPSEAYSMGVYMHELVALHLPKEIGEPEYVQNLTGGTKQCNKELRALILSLMEPLESDRPKNMDEIMKHDFFKGYNFEGFEMLAPPFKPAEGSVNIQENAMAEDMFDALDGNKVEEPDKIKPEDQEKFKDYKWNNDLRERKKTIFQRAGTRRFSRRLSASNASLIRKQLQDLERTHAYKSSKAIGVEG</sequence>
<evidence type="ECO:0000256" key="4">
    <source>
        <dbReference type="ARBA" id="ARBA00022777"/>
    </source>
</evidence>
<dbReference type="InterPro" id="IPR017441">
    <property type="entry name" value="Protein_kinase_ATP_BS"/>
</dbReference>
<evidence type="ECO:0000313" key="10">
    <source>
        <dbReference type="Proteomes" id="UP001165065"/>
    </source>
</evidence>
<dbReference type="GO" id="GO:0004703">
    <property type="term" value="F:G protein-coupled receptor kinase activity"/>
    <property type="evidence" value="ECO:0007669"/>
    <property type="project" value="TreeGrafter"/>
</dbReference>
<dbReference type="InterPro" id="IPR008271">
    <property type="entry name" value="Ser/Thr_kinase_AS"/>
</dbReference>
<evidence type="ECO:0000259" key="8">
    <source>
        <dbReference type="PROSITE" id="PS50011"/>
    </source>
</evidence>
<dbReference type="PROSITE" id="PS00108">
    <property type="entry name" value="PROTEIN_KINASE_ST"/>
    <property type="match status" value="1"/>
</dbReference>
<keyword evidence="4" id="KW-0418">Kinase</keyword>
<evidence type="ECO:0000256" key="2">
    <source>
        <dbReference type="ARBA" id="ARBA00022679"/>
    </source>
</evidence>
<dbReference type="PROSITE" id="PS00107">
    <property type="entry name" value="PROTEIN_KINASE_ATP"/>
    <property type="match status" value="1"/>
</dbReference>
<dbReference type="SUPFAM" id="SSF56112">
    <property type="entry name" value="Protein kinase-like (PK-like)"/>
    <property type="match status" value="1"/>
</dbReference>
<keyword evidence="10" id="KW-1185">Reference proteome</keyword>
<dbReference type="InterPro" id="IPR011009">
    <property type="entry name" value="Kinase-like_dom_sf"/>
</dbReference>
<dbReference type="Pfam" id="PF00069">
    <property type="entry name" value="Pkinase"/>
    <property type="match status" value="1"/>
</dbReference>
<dbReference type="PANTHER" id="PTHR24355:SF30">
    <property type="entry name" value="SERINE_THREONINE-PROTEIN KINASE 32B ISOFORM X1"/>
    <property type="match status" value="1"/>
</dbReference>
<dbReference type="GO" id="GO:0005524">
    <property type="term" value="F:ATP binding"/>
    <property type="evidence" value="ECO:0007669"/>
    <property type="project" value="UniProtKB-UniRule"/>
</dbReference>
<protein>
    <recommendedName>
        <fullName evidence="8">Protein kinase domain-containing protein</fullName>
    </recommendedName>
</protein>
<dbReference type="Gene3D" id="1.10.510.10">
    <property type="entry name" value="Transferase(Phosphotransferase) domain 1"/>
    <property type="match status" value="1"/>
</dbReference>
<dbReference type="PANTHER" id="PTHR24355">
    <property type="entry name" value="G PROTEIN-COUPLED RECEPTOR KINASE/RIBOSOMAL PROTEIN S6 KINASE"/>
    <property type="match status" value="1"/>
</dbReference>
<evidence type="ECO:0000313" key="9">
    <source>
        <dbReference type="EMBL" id="GMI26555.1"/>
    </source>
</evidence>
<dbReference type="InterPro" id="IPR000719">
    <property type="entry name" value="Prot_kinase_dom"/>
</dbReference>
<name>A0A9W7FZZ8_9STRA</name>
<dbReference type="PROSITE" id="PS50011">
    <property type="entry name" value="PROTEIN_KINASE_DOM"/>
    <property type="match status" value="1"/>
</dbReference>
<comment type="similarity">
    <text evidence="7">Belongs to the protein kinase superfamily.</text>
</comment>
<evidence type="ECO:0000256" key="7">
    <source>
        <dbReference type="RuleBase" id="RU000304"/>
    </source>
</evidence>
<gene>
    <name evidence="9" type="ORF">TrCOL_g1058</name>
</gene>
<keyword evidence="1 7" id="KW-0723">Serine/threonine-protein kinase</keyword>
<dbReference type="GO" id="GO:0007186">
    <property type="term" value="P:G protein-coupled receptor signaling pathway"/>
    <property type="evidence" value="ECO:0007669"/>
    <property type="project" value="TreeGrafter"/>
</dbReference>
<dbReference type="GO" id="GO:0001664">
    <property type="term" value="F:G protein-coupled receptor binding"/>
    <property type="evidence" value="ECO:0007669"/>
    <property type="project" value="TreeGrafter"/>
</dbReference>
<keyword evidence="2" id="KW-0808">Transferase</keyword>
<dbReference type="EMBL" id="BRYA01000630">
    <property type="protein sequence ID" value="GMI26555.1"/>
    <property type="molecule type" value="Genomic_DNA"/>
</dbReference>
<reference evidence="10" key="1">
    <citation type="journal article" date="2023" name="Commun. Biol.">
        <title>Genome analysis of Parmales, the sister group of diatoms, reveals the evolutionary specialization of diatoms from phago-mixotrophs to photoautotrophs.</title>
        <authorList>
            <person name="Ban H."/>
            <person name="Sato S."/>
            <person name="Yoshikawa S."/>
            <person name="Yamada K."/>
            <person name="Nakamura Y."/>
            <person name="Ichinomiya M."/>
            <person name="Sato N."/>
            <person name="Blanc-Mathieu R."/>
            <person name="Endo H."/>
            <person name="Kuwata A."/>
            <person name="Ogata H."/>
        </authorList>
    </citation>
    <scope>NUCLEOTIDE SEQUENCE [LARGE SCALE GENOMIC DNA]</scope>
</reference>
<keyword evidence="5 6" id="KW-0067">ATP-binding</keyword>
<feature type="binding site" evidence="6">
    <location>
        <position position="52"/>
    </location>
    <ligand>
        <name>ATP</name>
        <dbReference type="ChEBI" id="CHEBI:30616"/>
    </ligand>
</feature>
<dbReference type="GO" id="GO:0009966">
    <property type="term" value="P:regulation of signal transduction"/>
    <property type="evidence" value="ECO:0007669"/>
    <property type="project" value="TreeGrafter"/>
</dbReference>
<evidence type="ECO:0000256" key="5">
    <source>
        <dbReference type="ARBA" id="ARBA00022840"/>
    </source>
</evidence>
<comment type="caution">
    <text evidence="9">The sequence shown here is derived from an EMBL/GenBank/DDBJ whole genome shotgun (WGS) entry which is preliminary data.</text>
</comment>
<accession>A0A9W7FZZ8</accession>
<dbReference type="SMART" id="SM00220">
    <property type="entry name" value="S_TKc"/>
    <property type="match status" value="1"/>
</dbReference>
<evidence type="ECO:0000256" key="1">
    <source>
        <dbReference type="ARBA" id="ARBA00022527"/>
    </source>
</evidence>
<dbReference type="Proteomes" id="UP001165065">
    <property type="component" value="Unassembled WGS sequence"/>
</dbReference>
<organism evidence="9 10">
    <name type="scientific">Triparma columacea</name>
    <dbReference type="NCBI Taxonomy" id="722753"/>
    <lineage>
        <taxon>Eukaryota</taxon>
        <taxon>Sar</taxon>
        <taxon>Stramenopiles</taxon>
        <taxon>Ochrophyta</taxon>
        <taxon>Bolidophyceae</taxon>
        <taxon>Parmales</taxon>
        <taxon>Triparmaceae</taxon>
        <taxon>Triparma</taxon>
    </lineage>
</organism>
<evidence type="ECO:0000256" key="6">
    <source>
        <dbReference type="PROSITE-ProRule" id="PRU10141"/>
    </source>
</evidence>